<gene>
    <name evidence="2" type="ORF">HPB51_016664</name>
</gene>
<evidence type="ECO:0000256" key="1">
    <source>
        <dbReference type="SAM" id="MobiDB-lite"/>
    </source>
</evidence>
<name>A0A9J6DP28_RHIMP</name>
<protein>
    <submittedName>
        <fullName evidence="2">Uncharacterized protein</fullName>
    </submittedName>
</protein>
<reference evidence="2" key="2">
    <citation type="submission" date="2021-09" db="EMBL/GenBank/DDBJ databases">
        <authorList>
            <person name="Jia N."/>
            <person name="Wang J."/>
            <person name="Shi W."/>
            <person name="Du L."/>
            <person name="Sun Y."/>
            <person name="Zhan W."/>
            <person name="Jiang J."/>
            <person name="Wang Q."/>
            <person name="Zhang B."/>
            <person name="Ji P."/>
            <person name="Sakyi L.B."/>
            <person name="Cui X."/>
            <person name="Yuan T."/>
            <person name="Jiang B."/>
            <person name="Yang W."/>
            <person name="Lam T.T.-Y."/>
            <person name="Chang Q."/>
            <person name="Ding S."/>
            <person name="Wang X."/>
            <person name="Zhu J."/>
            <person name="Ruan X."/>
            <person name="Zhao L."/>
            <person name="Wei J."/>
            <person name="Que T."/>
            <person name="Du C."/>
            <person name="Cheng J."/>
            <person name="Dai P."/>
            <person name="Han X."/>
            <person name="Huang E."/>
            <person name="Gao Y."/>
            <person name="Liu J."/>
            <person name="Shao H."/>
            <person name="Ye R."/>
            <person name="Li L."/>
            <person name="Wei W."/>
            <person name="Wang X."/>
            <person name="Wang C."/>
            <person name="Huo Q."/>
            <person name="Li W."/>
            <person name="Guo W."/>
            <person name="Chen H."/>
            <person name="Chen S."/>
            <person name="Zhou L."/>
            <person name="Zhou L."/>
            <person name="Ni X."/>
            <person name="Tian J."/>
            <person name="Zhou Y."/>
            <person name="Sheng Y."/>
            <person name="Liu T."/>
            <person name="Pan Y."/>
            <person name="Xia L."/>
            <person name="Li J."/>
            <person name="Zhao F."/>
            <person name="Cao W."/>
        </authorList>
    </citation>
    <scope>NUCLEOTIDE SEQUENCE</scope>
    <source>
        <strain evidence="2">Rmic-2018</strain>
        <tissue evidence="2">Larvae</tissue>
    </source>
</reference>
<evidence type="ECO:0000313" key="2">
    <source>
        <dbReference type="EMBL" id="KAH8023769.1"/>
    </source>
</evidence>
<dbReference type="Proteomes" id="UP000821866">
    <property type="component" value="Chromosome 6"/>
</dbReference>
<sequence>MLELPSEQQSTEQMDKKLRKQRLRPITRGSRMSPLPREEYKMIVKPRGGLRVSDHGAARIANSVNEVANTPREVREQDTICLNYHQNTVVVSQVVVMETYLFI</sequence>
<dbReference type="EMBL" id="JABSTU010000008">
    <property type="protein sequence ID" value="KAH8023769.1"/>
    <property type="molecule type" value="Genomic_DNA"/>
</dbReference>
<proteinExistence type="predicted"/>
<organism evidence="2 3">
    <name type="scientific">Rhipicephalus microplus</name>
    <name type="common">Cattle tick</name>
    <name type="synonym">Boophilus microplus</name>
    <dbReference type="NCBI Taxonomy" id="6941"/>
    <lineage>
        <taxon>Eukaryota</taxon>
        <taxon>Metazoa</taxon>
        <taxon>Ecdysozoa</taxon>
        <taxon>Arthropoda</taxon>
        <taxon>Chelicerata</taxon>
        <taxon>Arachnida</taxon>
        <taxon>Acari</taxon>
        <taxon>Parasitiformes</taxon>
        <taxon>Ixodida</taxon>
        <taxon>Ixodoidea</taxon>
        <taxon>Ixodidae</taxon>
        <taxon>Rhipicephalinae</taxon>
        <taxon>Rhipicephalus</taxon>
        <taxon>Boophilus</taxon>
    </lineage>
</organism>
<accession>A0A9J6DP28</accession>
<comment type="caution">
    <text evidence="2">The sequence shown here is derived from an EMBL/GenBank/DDBJ whole genome shotgun (WGS) entry which is preliminary data.</text>
</comment>
<feature type="compositionally biased region" description="Polar residues" evidence="1">
    <location>
        <begin position="1"/>
        <end position="12"/>
    </location>
</feature>
<dbReference type="AlphaFoldDB" id="A0A9J6DP28"/>
<feature type="region of interest" description="Disordered" evidence="1">
    <location>
        <begin position="1"/>
        <end position="37"/>
    </location>
</feature>
<reference evidence="2" key="1">
    <citation type="journal article" date="2020" name="Cell">
        <title>Large-Scale Comparative Analyses of Tick Genomes Elucidate Their Genetic Diversity and Vector Capacities.</title>
        <authorList>
            <consortium name="Tick Genome and Microbiome Consortium (TIGMIC)"/>
            <person name="Jia N."/>
            <person name="Wang J."/>
            <person name="Shi W."/>
            <person name="Du L."/>
            <person name="Sun Y."/>
            <person name="Zhan W."/>
            <person name="Jiang J.F."/>
            <person name="Wang Q."/>
            <person name="Zhang B."/>
            <person name="Ji P."/>
            <person name="Bell-Sakyi L."/>
            <person name="Cui X.M."/>
            <person name="Yuan T.T."/>
            <person name="Jiang B.G."/>
            <person name="Yang W.F."/>
            <person name="Lam T.T."/>
            <person name="Chang Q.C."/>
            <person name="Ding S.J."/>
            <person name="Wang X.J."/>
            <person name="Zhu J.G."/>
            <person name="Ruan X.D."/>
            <person name="Zhao L."/>
            <person name="Wei J.T."/>
            <person name="Ye R.Z."/>
            <person name="Que T.C."/>
            <person name="Du C.H."/>
            <person name="Zhou Y.H."/>
            <person name="Cheng J.X."/>
            <person name="Dai P.F."/>
            <person name="Guo W.B."/>
            <person name="Han X.H."/>
            <person name="Huang E.J."/>
            <person name="Li L.F."/>
            <person name="Wei W."/>
            <person name="Gao Y.C."/>
            <person name="Liu J.Z."/>
            <person name="Shao H.Z."/>
            <person name="Wang X."/>
            <person name="Wang C.C."/>
            <person name="Yang T.C."/>
            <person name="Huo Q.B."/>
            <person name="Li W."/>
            <person name="Chen H.Y."/>
            <person name="Chen S.E."/>
            <person name="Zhou L.G."/>
            <person name="Ni X.B."/>
            <person name="Tian J.H."/>
            <person name="Sheng Y."/>
            <person name="Liu T."/>
            <person name="Pan Y.S."/>
            <person name="Xia L.Y."/>
            <person name="Li J."/>
            <person name="Zhao F."/>
            <person name="Cao W.C."/>
        </authorList>
    </citation>
    <scope>NUCLEOTIDE SEQUENCE</scope>
    <source>
        <strain evidence="2">Rmic-2018</strain>
    </source>
</reference>
<evidence type="ECO:0000313" key="3">
    <source>
        <dbReference type="Proteomes" id="UP000821866"/>
    </source>
</evidence>
<keyword evidence="3" id="KW-1185">Reference proteome</keyword>